<dbReference type="KEGG" id="pyg:AWM70_03205"/>
<dbReference type="EMBL" id="CP014167">
    <property type="protein sequence ID" value="ANS73702.1"/>
    <property type="molecule type" value="Genomic_DNA"/>
</dbReference>
<dbReference type="CDD" id="cd06171">
    <property type="entry name" value="Sigma70_r4"/>
    <property type="match status" value="1"/>
</dbReference>
<keyword evidence="3" id="KW-1185">Reference proteome</keyword>
<evidence type="ECO:0000259" key="1">
    <source>
        <dbReference type="Pfam" id="PF08281"/>
    </source>
</evidence>
<dbReference type="AlphaFoldDB" id="A0A1B1MWZ2"/>
<feature type="domain" description="RNA polymerase sigma factor 70 region 4 type 2" evidence="1">
    <location>
        <begin position="104"/>
        <end position="155"/>
    </location>
</feature>
<protein>
    <recommendedName>
        <fullName evidence="1">RNA polymerase sigma factor 70 region 4 type 2 domain-containing protein</fullName>
    </recommendedName>
</protein>
<dbReference type="InterPro" id="IPR013249">
    <property type="entry name" value="RNA_pol_sigma70_r4_t2"/>
</dbReference>
<dbReference type="NCBIfam" id="NF005385">
    <property type="entry name" value="PRK06930.1"/>
    <property type="match status" value="1"/>
</dbReference>
<proteinExistence type="predicted"/>
<reference evidence="2 3" key="1">
    <citation type="submission" date="2016-01" db="EMBL/GenBank/DDBJ databases">
        <title>Complete Genome Sequence of Paenibacillus yonginensis DCY84, a novel Plant Growth-Promoting Bacteria with Elicitation of Induced Systemic Resistance.</title>
        <authorList>
            <person name="Kim Y.J."/>
            <person name="Yang D.C."/>
            <person name="Sukweenadhi J."/>
        </authorList>
    </citation>
    <scope>NUCLEOTIDE SEQUENCE [LARGE SCALE GENOMIC DNA]</scope>
    <source>
        <strain evidence="2 3">DCY84</strain>
    </source>
</reference>
<dbReference type="Pfam" id="PF08281">
    <property type="entry name" value="Sigma70_r4_2"/>
    <property type="match status" value="1"/>
</dbReference>
<dbReference type="SUPFAM" id="SSF88659">
    <property type="entry name" value="Sigma3 and sigma4 domains of RNA polymerase sigma factors"/>
    <property type="match status" value="1"/>
</dbReference>
<dbReference type="InterPro" id="IPR036388">
    <property type="entry name" value="WH-like_DNA-bd_sf"/>
</dbReference>
<accession>A0A1B1MWZ2</accession>
<dbReference type="Proteomes" id="UP000092573">
    <property type="component" value="Chromosome"/>
</dbReference>
<gene>
    <name evidence="2" type="ORF">AWM70_03205</name>
</gene>
<sequence>MSEKMWLDMLPLKTSYEQTLELLEQLRLERGAEHPDYKMLGEMISDCRYVLEWLNSGRRPGNRRGIERRAAYQREQLMDPIKMQIFVSPPAAGSSSRITDSERDRLEQALALLSSREQECYTLAHGCCYSLSEIADMLGISKSSAALYVRRAQKKVTEWIGQEGQESKKSRS</sequence>
<name>A0A1B1MWZ2_9BACL</name>
<dbReference type="Gene3D" id="1.10.10.10">
    <property type="entry name" value="Winged helix-like DNA-binding domain superfamily/Winged helix DNA-binding domain"/>
    <property type="match status" value="1"/>
</dbReference>
<evidence type="ECO:0000313" key="2">
    <source>
        <dbReference type="EMBL" id="ANS73702.1"/>
    </source>
</evidence>
<dbReference type="GO" id="GO:0003677">
    <property type="term" value="F:DNA binding"/>
    <property type="evidence" value="ECO:0007669"/>
    <property type="project" value="InterPro"/>
</dbReference>
<evidence type="ECO:0000313" key="3">
    <source>
        <dbReference type="Proteomes" id="UP000092573"/>
    </source>
</evidence>
<dbReference type="GO" id="GO:0006352">
    <property type="term" value="P:DNA-templated transcription initiation"/>
    <property type="evidence" value="ECO:0007669"/>
    <property type="project" value="InterPro"/>
</dbReference>
<dbReference type="STRING" id="1462996.AWM70_03205"/>
<organism evidence="2 3">
    <name type="scientific">Paenibacillus yonginensis</name>
    <dbReference type="NCBI Taxonomy" id="1462996"/>
    <lineage>
        <taxon>Bacteria</taxon>
        <taxon>Bacillati</taxon>
        <taxon>Bacillota</taxon>
        <taxon>Bacilli</taxon>
        <taxon>Bacillales</taxon>
        <taxon>Paenibacillaceae</taxon>
        <taxon>Paenibacillus</taxon>
    </lineage>
</organism>
<dbReference type="GO" id="GO:0016987">
    <property type="term" value="F:sigma factor activity"/>
    <property type="evidence" value="ECO:0007669"/>
    <property type="project" value="InterPro"/>
</dbReference>
<dbReference type="RefSeq" id="WP_237167818.1">
    <property type="nucleotide sequence ID" value="NZ_CP014167.1"/>
</dbReference>
<dbReference type="InterPro" id="IPR013324">
    <property type="entry name" value="RNA_pol_sigma_r3/r4-like"/>
</dbReference>